<reference evidence="2 3" key="1">
    <citation type="journal article" date="2024" name="Int. J. Mol. Sci.">
        <title>Exploration of Alicyclobacillus spp. Genome in Search of Antibiotic Resistance.</title>
        <authorList>
            <person name="Bucka-Kolendo J."/>
            <person name="Kiousi D.E."/>
            <person name="Dekowska A."/>
            <person name="Mikolajczuk-Szczyrba A."/>
            <person name="Karadedos D.M."/>
            <person name="Michael P."/>
            <person name="Galanis A."/>
            <person name="Sokolowska B."/>
        </authorList>
    </citation>
    <scope>NUCLEOTIDE SEQUENCE [LARGE SCALE GENOMIC DNA]</scope>
    <source>
        <strain evidence="2 3">KKP 3000</strain>
    </source>
</reference>
<keyword evidence="1" id="KW-0472">Membrane</keyword>
<organism evidence="2 3">
    <name type="scientific">Alicyclobacillus fastidiosus</name>
    <dbReference type="NCBI Taxonomy" id="392011"/>
    <lineage>
        <taxon>Bacteria</taxon>
        <taxon>Bacillati</taxon>
        <taxon>Bacillota</taxon>
        <taxon>Bacilli</taxon>
        <taxon>Bacillales</taxon>
        <taxon>Alicyclobacillaceae</taxon>
        <taxon>Alicyclobacillus</taxon>
    </lineage>
</organism>
<evidence type="ECO:0000313" key="2">
    <source>
        <dbReference type="EMBL" id="MFB5190931.1"/>
    </source>
</evidence>
<feature type="transmembrane region" description="Helical" evidence="1">
    <location>
        <begin position="341"/>
        <end position="360"/>
    </location>
</feature>
<feature type="transmembrane region" description="Helical" evidence="1">
    <location>
        <begin position="41"/>
        <end position="62"/>
    </location>
</feature>
<feature type="transmembrane region" description="Helical" evidence="1">
    <location>
        <begin position="150"/>
        <end position="170"/>
    </location>
</feature>
<dbReference type="Proteomes" id="UP001579974">
    <property type="component" value="Unassembled WGS sequence"/>
</dbReference>
<dbReference type="EMBL" id="JBDXSU010000008">
    <property type="protein sequence ID" value="MFB5190931.1"/>
    <property type="molecule type" value="Genomic_DNA"/>
</dbReference>
<feature type="transmembrane region" description="Helical" evidence="1">
    <location>
        <begin position="396"/>
        <end position="416"/>
    </location>
</feature>
<name>A0ABV5AFF9_9BACL</name>
<feature type="transmembrane region" description="Helical" evidence="1">
    <location>
        <begin position="248"/>
        <end position="268"/>
    </location>
</feature>
<proteinExistence type="predicted"/>
<evidence type="ECO:0000256" key="1">
    <source>
        <dbReference type="SAM" id="Phobius"/>
    </source>
</evidence>
<dbReference type="RefSeq" id="WP_275474647.1">
    <property type="nucleotide sequence ID" value="NZ_CP162940.1"/>
</dbReference>
<sequence>MTKPMRNVSASPNSVLSMSESLKPNGYTGSATVPSAPRWESIVLCTVSFLISITVGYILVFRHQVVLSDAVSRVMNAYYVFFRGYIHMGAIGFIWNPFPSVLEMPIAAFHSIWPSLVTLGFASNIASSLFSIVSMYYMHRILFRFGFNRIWRLIWCLLFAFNPMILYYNGNGMSDGMLLGCLLAALSGILAYMEQRRLEALAVGALWLAVAFMFRYEAIPFFLFTAGAIALALWRLRQDRKETEAMLVLYAMPMVYAVIAWMFLNWLIMKNPLYFLISPYGNASQIGTGSYATIALSAANHHIFKSIELALEFSLLFFPSILSMAWGAIQQFRYRPDPRWIVLLSAILSMPLFQAVMMYLNATAGWSRFFIYYIPFGVCMLALIPSSIHRNAVKQCVLFFLTLLFVFGDIGTFHAMQSPLLGNGDYGVIDAIKSNTPYETFTEADTISQYINQHNMVVLMDSFDTSAIIARLTPAKCVITSDIYFKSYLANPRGKVDAILVPKPVGLSKLDAINQAYPTLWAGKVAWARLITTFSGPSEYRLYLVTSSAP</sequence>
<accession>A0ABV5AFF9</accession>
<feature type="transmembrane region" description="Helical" evidence="1">
    <location>
        <begin position="115"/>
        <end position="138"/>
    </location>
</feature>
<protein>
    <recommendedName>
        <fullName evidence="4">Glycosyltransferase RgtA/B/C/D-like domain-containing protein</fullName>
    </recommendedName>
</protein>
<feature type="transmembrane region" description="Helical" evidence="1">
    <location>
        <begin position="309"/>
        <end position="329"/>
    </location>
</feature>
<feature type="transmembrane region" description="Helical" evidence="1">
    <location>
        <begin position="74"/>
        <end position="95"/>
    </location>
</feature>
<feature type="transmembrane region" description="Helical" evidence="1">
    <location>
        <begin position="220"/>
        <end position="236"/>
    </location>
</feature>
<keyword evidence="1" id="KW-0812">Transmembrane</keyword>
<keyword evidence="1" id="KW-1133">Transmembrane helix</keyword>
<evidence type="ECO:0008006" key="4">
    <source>
        <dbReference type="Google" id="ProtNLM"/>
    </source>
</evidence>
<comment type="caution">
    <text evidence="2">The sequence shown here is derived from an EMBL/GenBank/DDBJ whole genome shotgun (WGS) entry which is preliminary data.</text>
</comment>
<evidence type="ECO:0000313" key="3">
    <source>
        <dbReference type="Proteomes" id="UP001579974"/>
    </source>
</evidence>
<keyword evidence="3" id="KW-1185">Reference proteome</keyword>
<gene>
    <name evidence="2" type="ORF">KKP3000_004427</name>
</gene>
<feature type="transmembrane region" description="Helical" evidence="1">
    <location>
        <begin position="366"/>
        <end position="384"/>
    </location>
</feature>